<evidence type="ECO:0000313" key="1">
    <source>
        <dbReference type="EMBL" id="EDK12733.1"/>
    </source>
</evidence>
<gene>
    <name evidence="1" type="ORF">CGSHiR3021_01387</name>
</gene>
<proteinExistence type="predicted"/>
<reference evidence="1 2" key="1">
    <citation type="journal article" date="2007" name="Genome Biol.">
        <title>Characterization and modeling of the Haemophilus influenzae core and supragenomes based on the complete genomic sequences of Rd and 12 clinical nontypeable strains.</title>
        <authorList>
            <person name="Hogg J.S."/>
            <person name="Hu F.Z."/>
            <person name="Janto B."/>
            <person name="Boissy R."/>
            <person name="Hayes J."/>
            <person name="Keefe R."/>
            <person name="Post J.C."/>
            <person name="Ehrlich G.D."/>
        </authorList>
    </citation>
    <scope>NUCLEOTIDE SEQUENCE [LARGE SCALE GENOMIC DNA]</scope>
    <source>
        <strain evidence="1 2">22.4-21</strain>
    </source>
</reference>
<evidence type="ECO:0000313" key="2">
    <source>
        <dbReference type="Proteomes" id="UP000005596"/>
    </source>
</evidence>
<protein>
    <submittedName>
        <fullName evidence="1">Uncharacterized protein</fullName>
    </submittedName>
</protein>
<dbReference type="AlphaFoldDB" id="A4P1H8"/>
<dbReference type="BioCyc" id="HINF375063:G119K-2334-MONOMER"/>
<dbReference type="Proteomes" id="UP000005596">
    <property type="component" value="Unassembled WGS sequence"/>
</dbReference>
<name>A4P1H8_HAEIF</name>
<sequence length="30" mass="3584">MKQIQWNKGNKEKQGCLSFAYFFFGKAKKK</sequence>
<organism evidence="1 2">
    <name type="scientific">Haemophilus influenzae 22.4-21</name>
    <dbReference type="NCBI Taxonomy" id="375063"/>
    <lineage>
        <taxon>Bacteria</taxon>
        <taxon>Pseudomonadati</taxon>
        <taxon>Pseudomonadota</taxon>
        <taxon>Gammaproteobacteria</taxon>
        <taxon>Pasteurellales</taxon>
        <taxon>Pasteurellaceae</taxon>
        <taxon>Haemophilus</taxon>
    </lineage>
</organism>
<accession>A4P1H8</accession>
<dbReference type="EMBL" id="AAZJ01000034">
    <property type="protein sequence ID" value="EDK12733.1"/>
    <property type="molecule type" value="Genomic_DNA"/>
</dbReference>